<proteinExistence type="predicted"/>
<sequence length="164" mass="17593">MLVAALGVAADPDAYRSAYYRHMHGYALEYLAPALKPGAKGTYVAATRTYLTAVKGRALPTSEAAAVGETGKVVGIDHMDGLVKLSIENTKKHHADLLASGRVKFVTGDGRLGYPEQAPYDCIISALFGGQQIKLYKKDDKGNVESKGLMEVAYVPLTDPDSQY</sequence>
<name>A0ACC1HTX4_9FUNG</name>
<accession>A0ACC1HTX4</accession>
<protein>
    <submittedName>
        <fullName evidence="1">Protein-L-isoaspartate(D-aspartate) O-methyltransferase</fullName>
        <ecNumber evidence="1">2.1.1.77</ecNumber>
    </submittedName>
</protein>
<dbReference type="Proteomes" id="UP001145114">
    <property type="component" value="Unassembled WGS sequence"/>
</dbReference>
<reference evidence="1" key="1">
    <citation type="submission" date="2022-06" db="EMBL/GenBank/DDBJ databases">
        <title>Phylogenomic reconstructions and comparative analyses of Kickxellomycotina fungi.</title>
        <authorList>
            <person name="Reynolds N.K."/>
            <person name="Stajich J.E."/>
            <person name="Barry K."/>
            <person name="Grigoriev I.V."/>
            <person name="Crous P."/>
            <person name="Smith M.E."/>
        </authorList>
    </citation>
    <scope>NUCLEOTIDE SEQUENCE</scope>
    <source>
        <strain evidence="1">RSA 2271</strain>
    </source>
</reference>
<keyword evidence="1" id="KW-0808">Transferase</keyword>
<keyword evidence="2" id="KW-1185">Reference proteome</keyword>
<keyword evidence="1" id="KW-0489">Methyltransferase</keyword>
<evidence type="ECO:0000313" key="1">
    <source>
        <dbReference type="EMBL" id="KAJ1678776.1"/>
    </source>
</evidence>
<comment type="caution">
    <text evidence="1">The sequence shown here is derived from an EMBL/GenBank/DDBJ whole genome shotgun (WGS) entry which is preliminary data.</text>
</comment>
<evidence type="ECO:0000313" key="2">
    <source>
        <dbReference type="Proteomes" id="UP001145114"/>
    </source>
</evidence>
<organism evidence="1 2">
    <name type="scientific">Spiromyces aspiralis</name>
    <dbReference type="NCBI Taxonomy" id="68401"/>
    <lineage>
        <taxon>Eukaryota</taxon>
        <taxon>Fungi</taxon>
        <taxon>Fungi incertae sedis</taxon>
        <taxon>Zoopagomycota</taxon>
        <taxon>Kickxellomycotina</taxon>
        <taxon>Kickxellomycetes</taxon>
        <taxon>Kickxellales</taxon>
        <taxon>Kickxellaceae</taxon>
        <taxon>Spiromyces</taxon>
    </lineage>
</organism>
<dbReference type="EMBL" id="JAMZIH010000865">
    <property type="protein sequence ID" value="KAJ1678776.1"/>
    <property type="molecule type" value="Genomic_DNA"/>
</dbReference>
<gene>
    <name evidence="1" type="primary">PCMT1</name>
    <name evidence="1" type="ORF">EV182_003378</name>
</gene>
<dbReference type="EC" id="2.1.1.77" evidence="1"/>